<dbReference type="PANTHER" id="PTHR33434:SF3">
    <property type="entry name" value="DEGV DOMAIN-CONTAINING PROTEIN YITS"/>
    <property type="match status" value="1"/>
</dbReference>
<dbReference type="Gene3D" id="3.40.50.10170">
    <property type="match status" value="1"/>
</dbReference>
<dbReference type="Pfam" id="PF02645">
    <property type="entry name" value="DegV"/>
    <property type="match status" value="1"/>
</dbReference>
<reference evidence="3 4" key="1">
    <citation type="submission" date="2020-11" db="EMBL/GenBank/DDBJ databases">
        <title>Fusibacter basophilias sp. nov.</title>
        <authorList>
            <person name="Qiu D."/>
        </authorList>
    </citation>
    <scope>NUCLEOTIDE SEQUENCE [LARGE SCALE GENOMIC DNA]</scope>
    <source>
        <strain evidence="3 4">Q10-2</strain>
    </source>
</reference>
<evidence type="ECO:0000313" key="3">
    <source>
        <dbReference type="EMBL" id="MBF4693274.1"/>
    </source>
</evidence>
<keyword evidence="2" id="KW-0446">Lipid-binding</keyword>
<dbReference type="PROSITE" id="PS51482">
    <property type="entry name" value="DEGV"/>
    <property type="match status" value="1"/>
</dbReference>
<evidence type="ECO:0000256" key="1">
    <source>
        <dbReference type="ARBA" id="ARBA00003238"/>
    </source>
</evidence>
<dbReference type="SUPFAM" id="SSF82549">
    <property type="entry name" value="DAK1/DegV-like"/>
    <property type="match status" value="1"/>
</dbReference>
<sequence length="282" mass="31181">MAVKIITDSACDLPIEVIQSLNIDVLPLSVYVDNKEYLDSVNLSSDELYEHMIQGKAVKTAQIPLKTFIEKFETYAQTKDSYIYLAFSSNLSGTYQTSLLAMEAVKEDYPDFDLTIIDTKYVSLGLGLLVVEVAQKALAGMGKAELIQTVSNQTHEIIHLFSVDDLEYLFKGGRVSRTQATIGSVLNIKPILNVQDGFLVPIDKAKGRKKRLVKMLDYVSDHGSEFQTIGIAHTLNMEEASLVKSHFESEYGTQNFIINQLGCVIGAHCGPGVIAIFFKGEL</sequence>
<organism evidence="3 4">
    <name type="scientific">Fusibacter ferrireducens</name>
    <dbReference type="NCBI Taxonomy" id="2785058"/>
    <lineage>
        <taxon>Bacteria</taxon>
        <taxon>Bacillati</taxon>
        <taxon>Bacillota</taxon>
        <taxon>Clostridia</taxon>
        <taxon>Eubacteriales</taxon>
        <taxon>Eubacteriales Family XII. Incertae Sedis</taxon>
        <taxon>Fusibacter</taxon>
    </lineage>
</organism>
<proteinExistence type="predicted"/>
<comment type="caution">
    <text evidence="3">The sequence shown here is derived from an EMBL/GenBank/DDBJ whole genome shotgun (WGS) entry which is preliminary data.</text>
</comment>
<dbReference type="InterPro" id="IPR003797">
    <property type="entry name" value="DegV"/>
</dbReference>
<dbReference type="Gene3D" id="3.30.1180.10">
    <property type="match status" value="1"/>
</dbReference>
<accession>A0ABR9ZUM1</accession>
<keyword evidence="4" id="KW-1185">Reference proteome</keyword>
<gene>
    <name evidence="3" type="ORF">ISU02_09090</name>
</gene>
<protein>
    <submittedName>
        <fullName evidence="3">DegV family protein</fullName>
    </submittedName>
</protein>
<dbReference type="Proteomes" id="UP000614200">
    <property type="component" value="Unassembled WGS sequence"/>
</dbReference>
<dbReference type="InterPro" id="IPR043168">
    <property type="entry name" value="DegV_C"/>
</dbReference>
<dbReference type="NCBIfam" id="TIGR00762">
    <property type="entry name" value="DegV"/>
    <property type="match status" value="1"/>
</dbReference>
<dbReference type="RefSeq" id="WP_194701516.1">
    <property type="nucleotide sequence ID" value="NZ_JADKNH010000005.1"/>
</dbReference>
<name>A0ABR9ZUM1_9FIRM</name>
<dbReference type="InterPro" id="IPR050270">
    <property type="entry name" value="DegV_domain_contain"/>
</dbReference>
<evidence type="ECO:0000256" key="2">
    <source>
        <dbReference type="ARBA" id="ARBA00023121"/>
    </source>
</evidence>
<dbReference type="PANTHER" id="PTHR33434">
    <property type="entry name" value="DEGV DOMAIN-CONTAINING PROTEIN DR_1986-RELATED"/>
    <property type="match status" value="1"/>
</dbReference>
<comment type="function">
    <text evidence="1">May bind long-chain fatty acids, such as palmitate, and may play a role in lipid transport or fatty acid metabolism.</text>
</comment>
<dbReference type="EMBL" id="JADKNH010000005">
    <property type="protein sequence ID" value="MBF4693274.1"/>
    <property type="molecule type" value="Genomic_DNA"/>
</dbReference>
<evidence type="ECO:0000313" key="4">
    <source>
        <dbReference type="Proteomes" id="UP000614200"/>
    </source>
</evidence>